<dbReference type="Pfam" id="PF05057">
    <property type="entry name" value="DUF676"/>
    <property type="match status" value="1"/>
</dbReference>
<proteinExistence type="predicted"/>
<name>A0AAD2AGY2_9LAMI</name>
<gene>
    <name evidence="3" type="ORF">FPE_LOCUS34829</name>
</gene>
<keyword evidence="1" id="KW-0472">Membrane</keyword>
<accession>A0AAD2AGY2</accession>
<keyword evidence="4" id="KW-1185">Reference proteome</keyword>
<keyword evidence="1" id="KW-1133">Transmembrane helix</keyword>
<keyword evidence="1" id="KW-0812">Transmembrane</keyword>
<dbReference type="PANTHER" id="PTHR12482">
    <property type="entry name" value="LIPASE ROG1-RELATED-RELATED"/>
    <property type="match status" value="1"/>
</dbReference>
<evidence type="ECO:0000313" key="3">
    <source>
        <dbReference type="EMBL" id="CAI9787399.1"/>
    </source>
</evidence>
<dbReference type="AlphaFoldDB" id="A0AAD2AGY2"/>
<protein>
    <recommendedName>
        <fullName evidence="2">DUF676 domain-containing protein</fullName>
    </recommendedName>
</protein>
<dbReference type="InterPro" id="IPR044294">
    <property type="entry name" value="Lipase-like"/>
</dbReference>
<evidence type="ECO:0000259" key="2">
    <source>
        <dbReference type="Pfam" id="PF05057"/>
    </source>
</evidence>
<dbReference type="PANTHER" id="PTHR12482:SF14">
    <property type="entry name" value="LIPASE YOR059C ISOFORM X1"/>
    <property type="match status" value="1"/>
</dbReference>
<feature type="transmembrane region" description="Helical" evidence="1">
    <location>
        <begin position="20"/>
        <end position="38"/>
    </location>
</feature>
<evidence type="ECO:0000256" key="1">
    <source>
        <dbReference type="SAM" id="Phobius"/>
    </source>
</evidence>
<dbReference type="EMBL" id="OU503058">
    <property type="protein sequence ID" value="CAI9787399.1"/>
    <property type="molecule type" value="Genomic_DNA"/>
</dbReference>
<feature type="domain" description="DUF676" evidence="2">
    <location>
        <begin position="49"/>
        <end position="104"/>
    </location>
</feature>
<reference evidence="3" key="1">
    <citation type="submission" date="2023-05" db="EMBL/GenBank/DDBJ databases">
        <authorList>
            <person name="Huff M."/>
        </authorList>
    </citation>
    <scope>NUCLEOTIDE SEQUENCE</scope>
</reference>
<organism evidence="3 4">
    <name type="scientific">Fraxinus pennsylvanica</name>
    <dbReference type="NCBI Taxonomy" id="56036"/>
    <lineage>
        <taxon>Eukaryota</taxon>
        <taxon>Viridiplantae</taxon>
        <taxon>Streptophyta</taxon>
        <taxon>Embryophyta</taxon>
        <taxon>Tracheophyta</taxon>
        <taxon>Spermatophyta</taxon>
        <taxon>Magnoliopsida</taxon>
        <taxon>eudicotyledons</taxon>
        <taxon>Gunneridae</taxon>
        <taxon>Pentapetalae</taxon>
        <taxon>asterids</taxon>
        <taxon>lamiids</taxon>
        <taxon>Lamiales</taxon>
        <taxon>Oleaceae</taxon>
        <taxon>Oleeae</taxon>
        <taxon>Fraxinus</taxon>
    </lineage>
</organism>
<dbReference type="Proteomes" id="UP000834106">
    <property type="component" value="Chromosome 23"/>
</dbReference>
<sequence length="107" mass="12551">MLHRSDLVMVRLRIRFDCCFVAECVGWRGCLVVFWMFMVNKAASFLHAIDWKFATEQFVLKLPDKVFVHCSERNMAKLTLDGVDVMGERLAEEVLDVIKRKPDLRKM</sequence>
<evidence type="ECO:0000313" key="4">
    <source>
        <dbReference type="Proteomes" id="UP000834106"/>
    </source>
</evidence>
<dbReference type="InterPro" id="IPR007751">
    <property type="entry name" value="DUF676_lipase-like"/>
</dbReference>